<dbReference type="InterPro" id="IPR030855">
    <property type="entry name" value="Bifunct_BirA"/>
</dbReference>
<dbReference type="GO" id="GO:0005524">
    <property type="term" value="F:ATP binding"/>
    <property type="evidence" value="ECO:0007669"/>
    <property type="project" value="UniProtKB-UniRule"/>
</dbReference>
<dbReference type="InterPro" id="IPR045864">
    <property type="entry name" value="aa-tRNA-synth_II/BPL/LPL"/>
</dbReference>
<proteinExistence type="inferred from homology"/>
<dbReference type="InterPro" id="IPR008988">
    <property type="entry name" value="Transcriptional_repressor_C"/>
</dbReference>
<evidence type="ECO:0000313" key="8">
    <source>
        <dbReference type="EMBL" id="SFZ77256.1"/>
    </source>
</evidence>
<evidence type="ECO:0000256" key="5">
    <source>
        <dbReference type="ARBA" id="ARBA00047846"/>
    </source>
</evidence>
<feature type="domain" description="BPL/LPL catalytic" evidence="7">
    <location>
        <begin position="64"/>
        <end position="255"/>
    </location>
</feature>
<dbReference type="Proteomes" id="UP000186513">
    <property type="component" value="Unassembled WGS sequence"/>
</dbReference>
<accession>A0A1K2HKA7</accession>
<keyword evidence="6" id="KW-0804">Transcription</keyword>
<gene>
    <name evidence="6" type="primary">birA</name>
    <name evidence="8" type="ORF">SAMN02745887_02301</name>
</gene>
<evidence type="ECO:0000259" key="7">
    <source>
        <dbReference type="PROSITE" id="PS51733"/>
    </source>
</evidence>
<dbReference type="Pfam" id="PF03099">
    <property type="entry name" value="BPL_LplA_LipB"/>
    <property type="match status" value="1"/>
</dbReference>
<dbReference type="InterPro" id="IPR004408">
    <property type="entry name" value="Biotin_CoA_COase_ligase"/>
</dbReference>
<dbReference type="SUPFAM" id="SSF50037">
    <property type="entry name" value="C-terminal domain of transcriptional repressors"/>
    <property type="match status" value="1"/>
</dbReference>
<dbReference type="Pfam" id="PF02237">
    <property type="entry name" value="BPL_C"/>
    <property type="match status" value="1"/>
</dbReference>
<dbReference type="InterPro" id="IPR036390">
    <property type="entry name" value="WH_DNA-bd_sf"/>
</dbReference>
<evidence type="ECO:0000256" key="4">
    <source>
        <dbReference type="ARBA" id="ARBA00023267"/>
    </source>
</evidence>
<keyword evidence="6" id="KW-0678">Repressor</keyword>
<name>A0A1K2HKA7_9NEIS</name>
<protein>
    <recommendedName>
        <fullName evidence="6">Bifunctional ligase/repressor BirA</fullName>
    </recommendedName>
    <alternativeName>
        <fullName evidence="6">Biotin--[acetyl-CoA-carboxylase] ligase</fullName>
        <ecNumber evidence="6">6.3.4.15</ecNumber>
    </alternativeName>
    <alternativeName>
        <fullName evidence="6">Biotin--protein ligase</fullName>
    </alternativeName>
    <alternativeName>
        <fullName evidence="6">Biotin-[acetyl-CoA carboxylase] synthetase</fullName>
    </alternativeName>
</protein>
<dbReference type="EC" id="6.3.4.15" evidence="6"/>
<keyword evidence="1 6" id="KW-0436">Ligase</keyword>
<dbReference type="Gene3D" id="3.30.930.10">
    <property type="entry name" value="Bira Bifunctional Protein, Domain 2"/>
    <property type="match status" value="1"/>
</dbReference>
<dbReference type="PROSITE" id="PS51733">
    <property type="entry name" value="BPL_LPL_CATALYTIC"/>
    <property type="match status" value="1"/>
</dbReference>
<dbReference type="SUPFAM" id="SSF55681">
    <property type="entry name" value="Class II aaRS and biotin synthetases"/>
    <property type="match status" value="1"/>
</dbReference>
<organism evidence="8 9">
    <name type="scientific">Chitinimonas taiwanensis DSM 18899</name>
    <dbReference type="NCBI Taxonomy" id="1121279"/>
    <lineage>
        <taxon>Bacteria</taxon>
        <taxon>Pseudomonadati</taxon>
        <taxon>Pseudomonadota</taxon>
        <taxon>Betaproteobacteria</taxon>
        <taxon>Neisseriales</taxon>
        <taxon>Chitinibacteraceae</taxon>
        <taxon>Chitinimonas</taxon>
    </lineage>
</organism>
<keyword evidence="6" id="KW-0238">DNA-binding</keyword>
<dbReference type="SUPFAM" id="SSF46785">
    <property type="entry name" value="Winged helix' DNA-binding domain"/>
    <property type="match status" value="1"/>
</dbReference>
<comment type="similarity">
    <text evidence="6">Belongs to the biotin--protein ligase family.</text>
</comment>
<dbReference type="GO" id="GO:0005737">
    <property type="term" value="C:cytoplasm"/>
    <property type="evidence" value="ECO:0007669"/>
    <property type="project" value="TreeGrafter"/>
</dbReference>
<reference evidence="8 9" key="1">
    <citation type="submission" date="2016-11" db="EMBL/GenBank/DDBJ databases">
        <authorList>
            <person name="Jaros S."/>
            <person name="Januszkiewicz K."/>
            <person name="Wedrychowicz H."/>
        </authorList>
    </citation>
    <scope>NUCLEOTIDE SEQUENCE [LARGE SCALE GENOMIC DNA]</scope>
    <source>
        <strain evidence="8 9">DSM 18899</strain>
    </source>
</reference>
<dbReference type="RefSeq" id="WP_072428809.1">
    <property type="nucleotide sequence ID" value="NZ_FPKR01000008.1"/>
</dbReference>
<dbReference type="InterPro" id="IPR004143">
    <property type="entry name" value="BPL_LPL_catalytic"/>
</dbReference>
<feature type="DNA-binding region" description="H-T-H motif" evidence="6">
    <location>
        <begin position="18"/>
        <end position="37"/>
    </location>
</feature>
<dbReference type="InterPro" id="IPR003142">
    <property type="entry name" value="BPL_C"/>
</dbReference>
<feature type="binding site" evidence="6">
    <location>
        <position position="113"/>
    </location>
    <ligand>
        <name>biotin</name>
        <dbReference type="ChEBI" id="CHEBI:57586"/>
    </ligand>
</feature>
<dbReference type="GO" id="GO:0003677">
    <property type="term" value="F:DNA binding"/>
    <property type="evidence" value="ECO:0007669"/>
    <property type="project" value="UniProtKB-UniRule"/>
</dbReference>
<dbReference type="Pfam" id="PF08279">
    <property type="entry name" value="HTH_11"/>
    <property type="match status" value="1"/>
</dbReference>
<dbReference type="CDD" id="cd16442">
    <property type="entry name" value="BPL"/>
    <property type="match status" value="1"/>
</dbReference>
<comment type="function">
    <text evidence="6">Acts both as a biotin--[acetyl-CoA-carboxylase] ligase and a repressor.</text>
</comment>
<dbReference type="Gene3D" id="2.30.30.100">
    <property type="match status" value="1"/>
</dbReference>
<dbReference type="OrthoDB" id="9807064at2"/>
<evidence type="ECO:0000256" key="3">
    <source>
        <dbReference type="ARBA" id="ARBA00022840"/>
    </source>
</evidence>
<dbReference type="InterPro" id="IPR013196">
    <property type="entry name" value="HTH_11"/>
</dbReference>
<evidence type="ECO:0000313" key="9">
    <source>
        <dbReference type="Proteomes" id="UP000186513"/>
    </source>
</evidence>
<dbReference type="NCBIfam" id="TIGR00121">
    <property type="entry name" value="birA_ligase"/>
    <property type="match status" value="1"/>
</dbReference>
<dbReference type="GO" id="GO:0006355">
    <property type="term" value="P:regulation of DNA-templated transcription"/>
    <property type="evidence" value="ECO:0007669"/>
    <property type="project" value="UniProtKB-UniRule"/>
</dbReference>
<dbReference type="GO" id="GO:0004077">
    <property type="term" value="F:biotin--[biotin carboxyl-carrier protein] ligase activity"/>
    <property type="evidence" value="ECO:0007669"/>
    <property type="project" value="UniProtKB-UniRule"/>
</dbReference>
<evidence type="ECO:0000256" key="1">
    <source>
        <dbReference type="ARBA" id="ARBA00022598"/>
    </source>
</evidence>
<feature type="binding site" evidence="6">
    <location>
        <begin position="89"/>
        <end position="91"/>
    </location>
    <ligand>
        <name>biotin</name>
        <dbReference type="ChEBI" id="CHEBI:57586"/>
    </ligand>
</feature>
<comment type="catalytic activity">
    <reaction evidence="5 6">
        <text>biotin + L-lysyl-[protein] + ATP = N(6)-biotinyl-L-lysyl-[protein] + AMP + diphosphate + H(+)</text>
        <dbReference type="Rhea" id="RHEA:11756"/>
        <dbReference type="Rhea" id="RHEA-COMP:9752"/>
        <dbReference type="Rhea" id="RHEA-COMP:10505"/>
        <dbReference type="ChEBI" id="CHEBI:15378"/>
        <dbReference type="ChEBI" id="CHEBI:29969"/>
        <dbReference type="ChEBI" id="CHEBI:30616"/>
        <dbReference type="ChEBI" id="CHEBI:33019"/>
        <dbReference type="ChEBI" id="CHEBI:57586"/>
        <dbReference type="ChEBI" id="CHEBI:83144"/>
        <dbReference type="ChEBI" id="CHEBI:456215"/>
        <dbReference type="EC" id="6.3.4.15"/>
    </reaction>
</comment>
<keyword evidence="3 6" id="KW-0067">ATP-binding</keyword>
<evidence type="ECO:0000256" key="2">
    <source>
        <dbReference type="ARBA" id="ARBA00022741"/>
    </source>
</evidence>
<dbReference type="HAMAP" id="MF_00978">
    <property type="entry name" value="Bifunct_BirA"/>
    <property type="match status" value="1"/>
</dbReference>
<dbReference type="EMBL" id="FPKR01000008">
    <property type="protein sequence ID" value="SFZ77256.1"/>
    <property type="molecule type" value="Genomic_DNA"/>
</dbReference>
<dbReference type="Gene3D" id="1.10.10.10">
    <property type="entry name" value="Winged helix-like DNA-binding domain superfamily/Winged helix DNA-binding domain"/>
    <property type="match status" value="1"/>
</dbReference>
<keyword evidence="6" id="KW-0805">Transcription regulation</keyword>
<dbReference type="STRING" id="1121279.SAMN02745887_02301"/>
<keyword evidence="2 6" id="KW-0547">Nucleotide-binding</keyword>
<feature type="binding site" evidence="6">
    <location>
        <position position="184"/>
    </location>
    <ligand>
        <name>biotin</name>
        <dbReference type="ChEBI" id="CHEBI:57586"/>
    </ligand>
</feature>
<dbReference type="AlphaFoldDB" id="A0A1K2HKA7"/>
<dbReference type="PANTHER" id="PTHR12835">
    <property type="entry name" value="BIOTIN PROTEIN LIGASE"/>
    <property type="match status" value="1"/>
</dbReference>
<keyword evidence="4 6" id="KW-0092">Biotin</keyword>
<sequence length="322" mass="34356">MNPYPLLRRLSHEHYTPGPQLAEALGVSRASVSLALKSASELGVQVLVQKSRGYRLAQPLSWLDETRVAQALGEHARYFDLHCFDEIDSTNSALLARIAEGAPSGLCYAAEHQTRGRGRRGRSWQGELGDSLMFSLLWRFNLGVADLSGLSLVVGLAVARALHGLGLKDAALKWPNDIIAPSGKLGGILIELAGDALGPSAVVIGIGLNVRLSDAQRAALDQPAESLATVGYAGERNTLLATILAELAELLPRFEQQGFTAFIADWQACHALQNRPARLLLPNGTSVDGLVRGVAANGALQLEGTDGVQEWHSGEVSLRARP</sequence>
<dbReference type="InterPro" id="IPR036388">
    <property type="entry name" value="WH-like_DNA-bd_sf"/>
</dbReference>
<keyword evidence="9" id="KW-1185">Reference proteome</keyword>
<evidence type="ECO:0000256" key="6">
    <source>
        <dbReference type="HAMAP-Rule" id="MF_00978"/>
    </source>
</evidence>
<feature type="binding site" evidence="6">
    <location>
        <begin position="117"/>
        <end position="119"/>
    </location>
    <ligand>
        <name>biotin</name>
        <dbReference type="ChEBI" id="CHEBI:57586"/>
    </ligand>
</feature>
<dbReference type="PANTHER" id="PTHR12835:SF5">
    <property type="entry name" value="BIOTIN--PROTEIN LIGASE"/>
    <property type="match status" value="1"/>
</dbReference>